<dbReference type="InterPro" id="IPR011990">
    <property type="entry name" value="TPR-like_helical_dom_sf"/>
</dbReference>
<feature type="region of interest" description="Disordered" evidence="2">
    <location>
        <begin position="1"/>
        <end position="33"/>
    </location>
</feature>
<feature type="repeat" description="TPR" evidence="1">
    <location>
        <begin position="72"/>
        <end position="105"/>
    </location>
</feature>
<reference evidence="3" key="1">
    <citation type="submission" date="2022-07" db="EMBL/GenBank/DDBJ databases">
        <title>Fungi with potential for degradation of polypropylene.</title>
        <authorList>
            <person name="Gostincar C."/>
        </authorList>
    </citation>
    <scope>NUCLEOTIDE SEQUENCE</scope>
    <source>
        <strain evidence="3">EXF-13308</strain>
    </source>
</reference>
<evidence type="ECO:0000256" key="2">
    <source>
        <dbReference type="SAM" id="MobiDB-lite"/>
    </source>
</evidence>
<evidence type="ECO:0000313" key="4">
    <source>
        <dbReference type="Proteomes" id="UP001174694"/>
    </source>
</evidence>
<accession>A0AA38RUU3</accession>
<dbReference type="SMART" id="SM00028">
    <property type="entry name" value="TPR"/>
    <property type="match status" value="3"/>
</dbReference>
<dbReference type="InterPro" id="IPR019734">
    <property type="entry name" value="TPR_rpt"/>
</dbReference>
<name>A0AA38RUU3_9PEZI</name>
<sequence length="405" mass="43920">MAPTRPNNKKSKSKARHKKHHPSPASQSPKQLLAQATAAFEQGDLDAALSLASDALAACEDAGTPSSERMAPAACVLLGEIRVERGEPDEARAAFLRAADADPDGTSLPDELGGGPDKFLWLAQLSEDGGADSVAWFERGAAAMRSQIGALEEAAAEARRKSGGGGRAGEATAAALDAAAAEKRRKLAETLCAVAEVYMTDLSWEADAEQRCEALVTEATMLAPELPDAWQTVANVRVSQERRGDAVAALERSMALWRDLEPEDTRVPAFPTRVGLARLLMEVEMEERAVEVVERLVAEDDESVEAWYLGGLGWHTLGRKAREAAGEEAAGREEWKKKWKAARRWLGHCLDLFAAQEYEDERLGEHAKEMLVEVKAEIGDDEDDEDDGDDGWEDVDGDGDEEMEQ</sequence>
<evidence type="ECO:0000313" key="3">
    <source>
        <dbReference type="EMBL" id="KAJ9157714.1"/>
    </source>
</evidence>
<comment type="caution">
    <text evidence="3">The sequence shown here is derived from an EMBL/GenBank/DDBJ whole genome shotgun (WGS) entry which is preliminary data.</text>
</comment>
<feature type="compositionally biased region" description="Acidic residues" evidence="2">
    <location>
        <begin position="379"/>
        <end position="405"/>
    </location>
</feature>
<feature type="compositionally biased region" description="Basic residues" evidence="2">
    <location>
        <begin position="7"/>
        <end position="22"/>
    </location>
</feature>
<dbReference type="PROSITE" id="PS50005">
    <property type="entry name" value="TPR"/>
    <property type="match status" value="1"/>
</dbReference>
<dbReference type="Proteomes" id="UP001174694">
    <property type="component" value="Unassembled WGS sequence"/>
</dbReference>
<keyword evidence="1" id="KW-0802">TPR repeat</keyword>
<keyword evidence="4" id="KW-1185">Reference proteome</keyword>
<evidence type="ECO:0000256" key="1">
    <source>
        <dbReference type="PROSITE-ProRule" id="PRU00339"/>
    </source>
</evidence>
<dbReference type="AlphaFoldDB" id="A0AA38RUU3"/>
<feature type="region of interest" description="Disordered" evidence="2">
    <location>
        <begin position="374"/>
        <end position="405"/>
    </location>
</feature>
<protein>
    <submittedName>
        <fullName evidence="3">TPR domain-containing protein</fullName>
    </submittedName>
</protein>
<dbReference type="SUPFAM" id="SSF48452">
    <property type="entry name" value="TPR-like"/>
    <property type="match status" value="1"/>
</dbReference>
<dbReference type="CDD" id="cd24142">
    <property type="entry name" value="ACL4-like"/>
    <property type="match status" value="1"/>
</dbReference>
<dbReference type="Gene3D" id="1.25.40.10">
    <property type="entry name" value="Tetratricopeptide repeat domain"/>
    <property type="match status" value="2"/>
</dbReference>
<dbReference type="EMBL" id="JANBVO010000001">
    <property type="protein sequence ID" value="KAJ9157714.1"/>
    <property type="molecule type" value="Genomic_DNA"/>
</dbReference>
<organism evidence="3 4">
    <name type="scientific">Pleurostoma richardsiae</name>
    <dbReference type="NCBI Taxonomy" id="41990"/>
    <lineage>
        <taxon>Eukaryota</taxon>
        <taxon>Fungi</taxon>
        <taxon>Dikarya</taxon>
        <taxon>Ascomycota</taxon>
        <taxon>Pezizomycotina</taxon>
        <taxon>Sordariomycetes</taxon>
        <taxon>Sordariomycetidae</taxon>
        <taxon>Calosphaeriales</taxon>
        <taxon>Pleurostomataceae</taxon>
        <taxon>Pleurostoma</taxon>
    </lineage>
</organism>
<proteinExistence type="predicted"/>
<dbReference type="Pfam" id="PF14559">
    <property type="entry name" value="TPR_19"/>
    <property type="match status" value="1"/>
</dbReference>
<gene>
    <name evidence="3" type="ORF">NKR23_g709</name>
</gene>